<comment type="similarity">
    <text evidence="5">Belongs to the D-isomer specific 2-hydroxyacid dehydrogenase family. PdxB subfamily.</text>
</comment>
<dbReference type="AlphaFoldDB" id="A0A437R196"/>
<dbReference type="InterPro" id="IPR006139">
    <property type="entry name" value="D-isomer_2_OHA_DH_cat_dom"/>
</dbReference>
<keyword evidence="3 5" id="KW-0520">NAD</keyword>
<feature type="binding site" evidence="5">
    <location>
        <begin position="207"/>
        <end position="209"/>
    </location>
    <ligand>
        <name>NAD(+)</name>
        <dbReference type="ChEBI" id="CHEBI:57540"/>
    </ligand>
</feature>
<comment type="subcellular location">
    <subcellularLocation>
        <location evidence="5">Cytoplasm</location>
    </subcellularLocation>
</comment>
<protein>
    <recommendedName>
        <fullName evidence="5">Erythronate-4-phosphate dehydrogenase</fullName>
        <ecNumber evidence="5">1.1.1.290</ecNumber>
    </recommendedName>
</protein>
<dbReference type="SUPFAM" id="SSF52283">
    <property type="entry name" value="Formate/glycerate dehydrogenase catalytic domain-like"/>
    <property type="match status" value="1"/>
</dbReference>
<dbReference type="RefSeq" id="WP_127698074.1">
    <property type="nucleotide sequence ID" value="NZ_SACS01000004.1"/>
</dbReference>
<dbReference type="UniPathway" id="UPA00244">
    <property type="reaction ID" value="UER00310"/>
</dbReference>
<keyword evidence="4 5" id="KW-0664">Pyridoxine biosynthesis</keyword>
<name>A0A437R196_9GAMM</name>
<comment type="caution">
    <text evidence="9">The sequence shown here is derived from an EMBL/GenBank/DDBJ whole genome shotgun (WGS) entry which is preliminary data.</text>
</comment>
<dbReference type="OrthoDB" id="9770208at2"/>
<dbReference type="GO" id="GO:0036001">
    <property type="term" value="P:'de novo' pyridoxal 5'-phosphate biosynthetic process"/>
    <property type="evidence" value="ECO:0007669"/>
    <property type="project" value="TreeGrafter"/>
</dbReference>
<dbReference type="GO" id="GO:0051287">
    <property type="term" value="F:NAD binding"/>
    <property type="evidence" value="ECO:0007669"/>
    <property type="project" value="InterPro"/>
</dbReference>
<accession>A0A437R196</accession>
<feature type="binding site" evidence="5">
    <location>
        <position position="147"/>
    </location>
    <ligand>
        <name>NAD(+)</name>
        <dbReference type="ChEBI" id="CHEBI:57540"/>
    </ligand>
</feature>
<evidence type="ECO:0000259" key="8">
    <source>
        <dbReference type="Pfam" id="PF11890"/>
    </source>
</evidence>
<comment type="catalytic activity">
    <reaction evidence="5">
        <text>4-phospho-D-erythronate + NAD(+) = (R)-3-hydroxy-2-oxo-4-phosphooxybutanoate + NADH + H(+)</text>
        <dbReference type="Rhea" id="RHEA:18829"/>
        <dbReference type="ChEBI" id="CHEBI:15378"/>
        <dbReference type="ChEBI" id="CHEBI:57540"/>
        <dbReference type="ChEBI" id="CHEBI:57945"/>
        <dbReference type="ChEBI" id="CHEBI:58538"/>
        <dbReference type="ChEBI" id="CHEBI:58766"/>
        <dbReference type="EC" id="1.1.1.290"/>
    </reaction>
</comment>
<feature type="binding site" evidence="5">
    <location>
        <position position="67"/>
    </location>
    <ligand>
        <name>substrate</name>
    </ligand>
</feature>
<dbReference type="PANTHER" id="PTHR42938:SF9">
    <property type="entry name" value="FORMATE DEHYDROGENASE 1"/>
    <property type="match status" value="1"/>
</dbReference>
<feature type="domain" description="D-isomer specific 2-hydroxyacid dehydrogenase catalytic" evidence="6">
    <location>
        <begin position="9"/>
        <end position="280"/>
    </location>
</feature>
<feature type="binding site" evidence="5">
    <location>
        <position position="233"/>
    </location>
    <ligand>
        <name>NAD(+)</name>
        <dbReference type="ChEBI" id="CHEBI:57540"/>
    </ligand>
</feature>
<dbReference type="InterPro" id="IPR006140">
    <property type="entry name" value="D-isomer_DH_NAD-bd"/>
</dbReference>
<evidence type="ECO:0000313" key="10">
    <source>
        <dbReference type="Proteomes" id="UP000283077"/>
    </source>
</evidence>
<feature type="binding site" evidence="5">
    <location>
        <position position="258"/>
    </location>
    <ligand>
        <name>NAD(+)</name>
        <dbReference type="ChEBI" id="CHEBI:57540"/>
    </ligand>
</feature>
<dbReference type="InterPro" id="IPR036291">
    <property type="entry name" value="NAD(P)-bd_dom_sf"/>
</dbReference>
<feature type="active site" evidence="5">
    <location>
        <position position="209"/>
    </location>
</feature>
<dbReference type="Gene3D" id="3.40.50.720">
    <property type="entry name" value="NAD(P)-binding Rossmann-like Domain"/>
    <property type="match status" value="2"/>
</dbReference>
<evidence type="ECO:0000256" key="5">
    <source>
        <dbReference type="HAMAP-Rule" id="MF_01825"/>
    </source>
</evidence>
<feature type="binding site" evidence="5">
    <location>
        <position position="45"/>
    </location>
    <ligand>
        <name>substrate</name>
    </ligand>
</feature>
<comment type="function">
    <text evidence="5">Catalyzes the oxidation of erythronate-4-phosphate to 3-hydroxy-2-oxo-4-phosphonooxybutanoate.</text>
</comment>
<evidence type="ECO:0000256" key="4">
    <source>
        <dbReference type="ARBA" id="ARBA00023096"/>
    </source>
</evidence>
<dbReference type="HAMAP" id="MF_01825">
    <property type="entry name" value="PdxB"/>
    <property type="match status" value="1"/>
</dbReference>
<reference evidence="9 10" key="1">
    <citation type="submission" date="2019-01" db="EMBL/GenBank/DDBJ databases">
        <authorList>
            <person name="Chen W.-M."/>
        </authorList>
    </citation>
    <scope>NUCLEOTIDE SEQUENCE [LARGE SCALE GENOMIC DNA]</scope>
    <source>
        <strain evidence="9 10">KYPC3</strain>
    </source>
</reference>
<proteinExistence type="inferred from homology"/>
<dbReference type="Proteomes" id="UP000283077">
    <property type="component" value="Unassembled WGS sequence"/>
</dbReference>
<gene>
    <name evidence="5" type="primary">pdxB</name>
    <name evidence="9" type="ORF">EOE67_05640</name>
</gene>
<feature type="domain" description="D-isomer specific 2-hydroxyacid dehydrogenase NAD-binding" evidence="7">
    <location>
        <begin position="111"/>
        <end position="256"/>
    </location>
</feature>
<evidence type="ECO:0000256" key="1">
    <source>
        <dbReference type="ARBA" id="ARBA00022490"/>
    </source>
</evidence>
<keyword evidence="10" id="KW-1185">Reference proteome</keyword>
<dbReference type="GO" id="GO:0033711">
    <property type="term" value="F:4-phosphoerythronate dehydrogenase activity"/>
    <property type="evidence" value="ECO:0007669"/>
    <property type="project" value="UniProtKB-EC"/>
</dbReference>
<dbReference type="EMBL" id="SACS01000004">
    <property type="protein sequence ID" value="RVU40534.1"/>
    <property type="molecule type" value="Genomic_DNA"/>
</dbReference>
<feature type="active site" evidence="5">
    <location>
        <position position="238"/>
    </location>
</feature>
<dbReference type="InterPro" id="IPR024531">
    <property type="entry name" value="Erythronate-4-P_DHase_dimer"/>
</dbReference>
<evidence type="ECO:0000256" key="3">
    <source>
        <dbReference type="ARBA" id="ARBA00023027"/>
    </source>
</evidence>
<organism evidence="9 10">
    <name type="scientific">Rheinheimera riviphila</name>
    <dbReference type="NCBI Taxonomy" id="1834037"/>
    <lineage>
        <taxon>Bacteria</taxon>
        <taxon>Pseudomonadati</taxon>
        <taxon>Pseudomonadota</taxon>
        <taxon>Gammaproteobacteria</taxon>
        <taxon>Chromatiales</taxon>
        <taxon>Chromatiaceae</taxon>
        <taxon>Rheinheimera</taxon>
    </lineage>
</organism>
<sequence length="374" mass="41830">MKIYADENMPYVQQFFADLGTVQLVDGRQLTAAQVADADVLLVRSVTQVNAKLLSQNNCLKFVGTATIGVDHIDQAYLTSREISFSSAPGCNAQSVVEYVLSSLFLLAEQQQKPLQQWTVGVIGVGQIGSRLVKTLQALEVKVLQSDPLRAANEPDFPHLDVADLLTQVDAVSFHVPLVKSGDYPTLKLINQQNLQQLPAHVAIINASRGEVTCNQALLNEAKNGIKRPLVLDVWDNEPNVLLELVPYTRIATAHIAGHSIEGKARGTEMLYQALCKTLKMEPKHQLHDFCPVPVMEKLQISANFRLSDVQNVCRMLYDVRRDDALFRFHLQGHGFDWLRKHYPPRREFSSLQVQLDNPAVAIPEFLNNLGFRF</sequence>
<dbReference type="GO" id="GO:0005829">
    <property type="term" value="C:cytosol"/>
    <property type="evidence" value="ECO:0007669"/>
    <property type="project" value="TreeGrafter"/>
</dbReference>
<evidence type="ECO:0000313" key="9">
    <source>
        <dbReference type="EMBL" id="RVU40534.1"/>
    </source>
</evidence>
<keyword evidence="2 5" id="KW-0560">Oxidoreductase</keyword>
<dbReference type="GO" id="GO:0008615">
    <property type="term" value="P:pyridoxine biosynthetic process"/>
    <property type="evidence" value="ECO:0007669"/>
    <property type="project" value="UniProtKB-UniRule"/>
</dbReference>
<dbReference type="CDD" id="cd12158">
    <property type="entry name" value="ErythrP_dh"/>
    <property type="match status" value="1"/>
</dbReference>
<evidence type="ECO:0000259" key="6">
    <source>
        <dbReference type="Pfam" id="PF00389"/>
    </source>
</evidence>
<comment type="caution">
    <text evidence="5">Lacks conserved residue(s) required for the propagation of feature annotation.</text>
</comment>
<dbReference type="GO" id="GO:0046983">
    <property type="term" value="F:protein dimerization activity"/>
    <property type="evidence" value="ECO:0007669"/>
    <property type="project" value="InterPro"/>
</dbReference>
<dbReference type="PANTHER" id="PTHR42938">
    <property type="entry name" value="FORMATE DEHYDROGENASE 1"/>
    <property type="match status" value="1"/>
</dbReference>
<dbReference type="Pfam" id="PF11890">
    <property type="entry name" value="DUF3410"/>
    <property type="match status" value="1"/>
</dbReference>
<dbReference type="Gene3D" id="3.30.1370.170">
    <property type="match status" value="1"/>
</dbReference>
<comment type="pathway">
    <text evidence="5">Cofactor biosynthesis; pyridoxine 5'-phosphate biosynthesis; pyridoxine 5'-phosphate from D-erythrose 4-phosphate: step 2/5.</text>
</comment>
<dbReference type="Pfam" id="PF02826">
    <property type="entry name" value="2-Hacid_dh_C"/>
    <property type="match status" value="1"/>
</dbReference>
<feature type="active site" description="Proton donor" evidence="5">
    <location>
        <position position="255"/>
    </location>
</feature>
<dbReference type="Pfam" id="PF00389">
    <property type="entry name" value="2-Hacid_dh"/>
    <property type="match status" value="1"/>
</dbReference>
<dbReference type="SUPFAM" id="SSF51735">
    <property type="entry name" value="NAD(P)-binding Rossmann-fold domains"/>
    <property type="match status" value="1"/>
</dbReference>
<dbReference type="EC" id="1.1.1.290" evidence="5"/>
<evidence type="ECO:0000259" key="7">
    <source>
        <dbReference type="Pfam" id="PF02826"/>
    </source>
</evidence>
<comment type="subunit">
    <text evidence="5">Homodimer.</text>
</comment>
<keyword evidence="1 5" id="KW-0963">Cytoplasm</keyword>
<dbReference type="InterPro" id="IPR020921">
    <property type="entry name" value="Erythronate-4-P_DHase"/>
</dbReference>
<evidence type="ECO:0000256" key="2">
    <source>
        <dbReference type="ARBA" id="ARBA00023002"/>
    </source>
</evidence>
<dbReference type="InterPro" id="IPR038251">
    <property type="entry name" value="PdxB_dimer_sf"/>
</dbReference>
<feature type="domain" description="Erythronate-4-phosphate dehydrogenase dimerisation" evidence="8">
    <location>
        <begin position="291"/>
        <end position="371"/>
    </location>
</feature>